<dbReference type="PANTHER" id="PTHR11252">
    <property type="entry name" value="POLYRIBONUCLEOTIDE NUCLEOTIDYLTRANSFERASE"/>
    <property type="match status" value="1"/>
</dbReference>
<dbReference type="OMA" id="TRENIMM"/>
<dbReference type="GO" id="GO:0005739">
    <property type="term" value="C:mitochondrion"/>
    <property type="evidence" value="ECO:0007669"/>
    <property type="project" value="TreeGrafter"/>
</dbReference>
<keyword evidence="1" id="KW-0694">RNA-binding</keyword>
<evidence type="ECO:0000313" key="5">
    <source>
        <dbReference type="WBParaSite" id="nRc.2.0.1.t34622-RA"/>
    </source>
</evidence>
<dbReference type="Gene3D" id="3.30.230.70">
    <property type="entry name" value="GHMP Kinase, N-terminal domain"/>
    <property type="match status" value="1"/>
</dbReference>
<dbReference type="InterPro" id="IPR020568">
    <property type="entry name" value="Ribosomal_Su5_D2-typ_SF"/>
</dbReference>
<proteinExistence type="predicted"/>
<evidence type="ECO:0000259" key="3">
    <source>
        <dbReference type="Pfam" id="PF03725"/>
    </source>
</evidence>
<dbReference type="InterPro" id="IPR015847">
    <property type="entry name" value="ExoRNase_PH_dom2"/>
</dbReference>
<dbReference type="InterPro" id="IPR036345">
    <property type="entry name" value="ExoRNase_PH_dom2_sf"/>
</dbReference>
<feature type="domain" description="Exoribonuclease phosphorolytic" evidence="3">
    <location>
        <begin position="122"/>
        <end position="185"/>
    </location>
</feature>
<name>A0A915K7A1_ROMCU</name>
<dbReference type="SUPFAM" id="SSF54211">
    <property type="entry name" value="Ribosomal protein S5 domain 2-like"/>
    <property type="match status" value="1"/>
</dbReference>
<dbReference type="GO" id="GO:0005829">
    <property type="term" value="C:cytosol"/>
    <property type="evidence" value="ECO:0007669"/>
    <property type="project" value="TreeGrafter"/>
</dbReference>
<dbReference type="PANTHER" id="PTHR11252:SF0">
    <property type="entry name" value="POLYRIBONUCLEOTIDE NUCLEOTIDYLTRANSFERASE 1, MITOCHONDRIAL"/>
    <property type="match status" value="1"/>
</dbReference>
<dbReference type="Pfam" id="PF01138">
    <property type="entry name" value="RNase_PH"/>
    <property type="match status" value="1"/>
</dbReference>
<keyword evidence="4" id="KW-1185">Reference proteome</keyword>
<dbReference type="AlphaFoldDB" id="A0A915K7A1"/>
<evidence type="ECO:0000256" key="1">
    <source>
        <dbReference type="ARBA" id="ARBA00022884"/>
    </source>
</evidence>
<dbReference type="Pfam" id="PF03725">
    <property type="entry name" value="RNase_PH_C"/>
    <property type="match status" value="1"/>
</dbReference>
<dbReference type="WBParaSite" id="nRc.2.0.1.t34622-RA">
    <property type="protein sequence ID" value="nRc.2.0.1.t34622-RA"/>
    <property type="gene ID" value="nRc.2.0.1.g34622"/>
</dbReference>
<accession>A0A915K7A1</accession>
<reference evidence="5" key="1">
    <citation type="submission" date="2022-11" db="UniProtKB">
        <authorList>
            <consortium name="WormBaseParasite"/>
        </authorList>
    </citation>
    <scope>IDENTIFICATION</scope>
</reference>
<dbReference type="InterPro" id="IPR012162">
    <property type="entry name" value="PNPase"/>
</dbReference>
<dbReference type="Proteomes" id="UP000887565">
    <property type="component" value="Unplaced"/>
</dbReference>
<feature type="domain" description="Exoribonuclease phosphorolytic" evidence="2">
    <location>
        <begin position="2"/>
        <end position="119"/>
    </location>
</feature>
<dbReference type="SUPFAM" id="SSF55666">
    <property type="entry name" value="Ribonuclease PH domain 2-like"/>
    <property type="match status" value="1"/>
</dbReference>
<dbReference type="GO" id="GO:0003723">
    <property type="term" value="F:RNA binding"/>
    <property type="evidence" value="ECO:0007669"/>
    <property type="project" value="UniProtKB-KW"/>
</dbReference>
<dbReference type="GO" id="GO:0000175">
    <property type="term" value="F:3'-5'-RNA exonuclease activity"/>
    <property type="evidence" value="ECO:0007669"/>
    <property type="project" value="TreeGrafter"/>
</dbReference>
<dbReference type="GO" id="GO:0004654">
    <property type="term" value="F:polyribonucleotide nucleotidyltransferase activity"/>
    <property type="evidence" value="ECO:0007669"/>
    <property type="project" value="InterPro"/>
</dbReference>
<dbReference type="InterPro" id="IPR001247">
    <property type="entry name" value="ExoRNase_PH_dom1"/>
</dbReference>
<evidence type="ECO:0000259" key="2">
    <source>
        <dbReference type="Pfam" id="PF01138"/>
    </source>
</evidence>
<dbReference type="InterPro" id="IPR027408">
    <property type="entry name" value="PNPase/RNase_PH_dom_sf"/>
</dbReference>
<organism evidence="4 5">
    <name type="scientific">Romanomermis culicivorax</name>
    <name type="common">Nematode worm</name>
    <dbReference type="NCBI Taxonomy" id="13658"/>
    <lineage>
        <taxon>Eukaryota</taxon>
        <taxon>Metazoa</taxon>
        <taxon>Ecdysozoa</taxon>
        <taxon>Nematoda</taxon>
        <taxon>Enoplea</taxon>
        <taxon>Dorylaimia</taxon>
        <taxon>Mermithida</taxon>
        <taxon>Mermithoidea</taxon>
        <taxon>Mermithidae</taxon>
        <taxon>Romanomermis</taxon>
    </lineage>
</organism>
<dbReference type="GO" id="GO:0000958">
    <property type="term" value="P:mitochondrial mRNA catabolic process"/>
    <property type="evidence" value="ECO:0007669"/>
    <property type="project" value="TreeGrafter"/>
</dbReference>
<evidence type="ECO:0000313" key="4">
    <source>
        <dbReference type="Proteomes" id="UP000887565"/>
    </source>
</evidence>
<protein>
    <submittedName>
        <fullName evidence="5">Exoribonuclease phosphorolytic domain-containing protein</fullName>
    </submittedName>
</protein>
<sequence>MADGSAVVSIEGTSVLVTTVCKPRLTGYAGFMPLTVDYRHKWSAAGRIPTNYHRRDLGPSEYEILTSRMIDRSIRPLFAKGFGHDVQLTCNVLALDSSNDPCVMAINAASASLALSDVPWAGPVAAVRLSYDDEKDVCLVNPTRRQLKNNPLNVVVTAAGGKRVIMIDGEADDLPPRKFVACLEVIDLSTFSSTSVR</sequence>
<dbReference type="GO" id="GO:0000965">
    <property type="term" value="P:mitochondrial RNA 3'-end processing"/>
    <property type="evidence" value="ECO:0007669"/>
    <property type="project" value="TreeGrafter"/>
</dbReference>